<evidence type="ECO:0000256" key="2">
    <source>
        <dbReference type="ARBA" id="ARBA00023125"/>
    </source>
</evidence>
<proteinExistence type="predicted"/>
<accession>A0A971M5S6</accession>
<dbReference type="InterPro" id="IPR036388">
    <property type="entry name" value="WH-like_DNA-bd_sf"/>
</dbReference>
<feature type="domain" description="HTH iclR-type" evidence="4">
    <location>
        <begin position="4"/>
        <end position="66"/>
    </location>
</feature>
<dbReference type="PANTHER" id="PTHR30136">
    <property type="entry name" value="HELIX-TURN-HELIX TRANSCRIPTIONAL REGULATOR, ICLR FAMILY"/>
    <property type="match status" value="1"/>
</dbReference>
<dbReference type="SUPFAM" id="SSF46785">
    <property type="entry name" value="Winged helix' DNA-binding domain"/>
    <property type="match status" value="1"/>
</dbReference>
<dbReference type="AlphaFoldDB" id="A0A971M5S6"/>
<dbReference type="PROSITE" id="PS51077">
    <property type="entry name" value="HTH_ICLR"/>
    <property type="match status" value="1"/>
</dbReference>
<dbReference type="SMART" id="SM00346">
    <property type="entry name" value="HTH_ICLR"/>
    <property type="match status" value="1"/>
</dbReference>
<evidence type="ECO:0000256" key="3">
    <source>
        <dbReference type="ARBA" id="ARBA00023163"/>
    </source>
</evidence>
<evidence type="ECO:0000313" key="6">
    <source>
        <dbReference type="EMBL" id="NLW35814.1"/>
    </source>
</evidence>
<comment type="caution">
    <text evidence="6">The sequence shown here is derived from an EMBL/GenBank/DDBJ whole genome shotgun (WGS) entry which is preliminary data.</text>
</comment>
<keyword evidence="2" id="KW-0238">DNA-binding</keyword>
<dbReference type="Pfam" id="PF01614">
    <property type="entry name" value="IclR_C"/>
    <property type="match status" value="1"/>
</dbReference>
<dbReference type="EMBL" id="JAAYEE010000173">
    <property type="protein sequence ID" value="NLW35814.1"/>
    <property type="molecule type" value="Genomic_DNA"/>
</dbReference>
<dbReference type="Gene3D" id="1.10.10.10">
    <property type="entry name" value="Winged helix-like DNA-binding domain superfamily/Winged helix DNA-binding domain"/>
    <property type="match status" value="1"/>
</dbReference>
<dbReference type="InterPro" id="IPR005471">
    <property type="entry name" value="Tscrpt_reg_IclR_N"/>
</dbReference>
<dbReference type="InterPro" id="IPR050707">
    <property type="entry name" value="HTH_MetabolicPath_Reg"/>
</dbReference>
<evidence type="ECO:0000256" key="1">
    <source>
        <dbReference type="ARBA" id="ARBA00023015"/>
    </source>
</evidence>
<gene>
    <name evidence="6" type="ORF">GXY80_10085</name>
</gene>
<evidence type="ECO:0000259" key="5">
    <source>
        <dbReference type="PROSITE" id="PS51078"/>
    </source>
</evidence>
<dbReference type="Proteomes" id="UP000777265">
    <property type="component" value="Unassembled WGS sequence"/>
</dbReference>
<reference evidence="6" key="1">
    <citation type="journal article" date="2020" name="Biotechnol. Biofuels">
        <title>New insights from the biogas microbiome by comprehensive genome-resolved metagenomics of nearly 1600 species originating from multiple anaerobic digesters.</title>
        <authorList>
            <person name="Campanaro S."/>
            <person name="Treu L."/>
            <person name="Rodriguez-R L.M."/>
            <person name="Kovalovszki A."/>
            <person name="Ziels R.M."/>
            <person name="Maus I."/>
            <person name="Zhu X."/>
            <person name="Kougias P.G."/>
            <person name="Basile A."/>
            <person name="Luo G."/>
            <person name="Schluter A."/>
            <person name="Konstantinidis K.T."/>
            <person name="Angelidaki I."/>
        </authorList>
    </citation>
    <scope>NUCLEOTIDE SEQUENCE</scope>
    <source>
        <strain evidence="6">AS06rmzACSIP_7</strain>
    </source>
</reference>
<dbReference type="PROSITE" id="PS51078">
    <property type="entry name" value="ICLR_ED"/>
    <property type="match status" value="1"/>
</dbReference>
<organism evidence="6 7">
    <name type="scientific">Syntrophorhabdus aromaticivorans</name>
    <dbReference type="NCBI Taxonomy" id="328301"/>
    <lineage>
        <taxon>Bacteria</taxon>
        <taxon>Pseudomonadati</taxon>
        <taxon>Thermodesulfobacteriota</taxon>
        <taxon>Syntrophorhabdia</taxon>
        <taxon>Syntrophorhabdales</taxon>
        <taxon>Syntrophorhabdaceae</taxon>
        <taxon>Syntrophorhabdus</taxon>
    </lineage>
</organism>
<name>A0A971M5S6_9BACT</name>
<reference evidence="6" key="2">
    <citation type="submission" date="2020-01" db="EMBL/GenBank/DDBJ databases">
        <authorList>
            <person name="Campanaro S."/>
        </authorList>
    </citation>
    <scope>NUCLEOTIDE SEQUENCE</scope>
    <source>
        <strain evidence="6">AS06rmzACSIP_7</strain>
    </source>
</reference>
<keyword evidence="3" id="KW-0804">Transcription</keyword>
<dbReference type="InterPro" id="IPR036390">
    <property type="entry name" value="WH_DNA-bd_sf"/>
</dbReference>
<dbReference type="SUPFAM" id="SSF55781">
    <property type="entry name" value="GAF domain-like"/>
    <property type="match status" value="1"/>
</dbReference>
<dbReference type="GO" id="GO:0003700">
    <property type="term" value="F:DNA-binding transcription factor activity"/>
    <property type="evidence" value="ECO:0007669"/>
    <property type="project" value="TreeGrafter"/>
</dbReference>
<dbReference type="GO" id="GO:0003677">
    <property type="term" value="F:DNA binding"/>
    <property type="evidence" value="ECO:0007669"/>
    <property type="project" value="UniProtKB-KW"/>
</dbReference>
<keyword evidence="1" id="KW-0805">Transcription regulation</keyword>
<feature type="domain" description="IclR-ED" evidence="5">
    <location>
        <begin position="67"/>
        <end position="249"/>
    </location>
</feature>
<dbReference type="Gene3D" id="3.30.450.40">
    <property type="match status" value="1"/>
</dbReference>
<dbReference type="CDD" id="cd00090">
    <property type="entry name" value="HTH_ARSR"/>
    <property type="match status" value="1"/>
</dbReference>
<dbReference type="PANTHER" id="PTHR30136:SF24">
    <property type="entry name" value="HTH-TYPE TRANSCRIPTIONAL REPRESSOR ALLR"/>
    <property type="match status" value="1"/>
</dbReference>
<dbReference type="Pfam" id="PF09339">
    <property type="entry name" value="HTH_IclR"/>
    <property type="match status" value="1"/>
</dbReference>
<evidence type="ECO:0000313" key="7">
    <source>
        <dbReference type="Proteomes" id="UP000777265"/>
    </source>
</evidence>
<dbReference type="GO" id="GO:0045892">
    <property type="term" value="P:negative regulation of DNA-templated transcription"/>
    <property type="evidence" value="ECO:0007669"/>
    <property type="project" value="TreeGrafter"/>
</dbReference>
<sequence>MYNAPIIKKAIEILRLLVKEYQPLGVTEIARELAISKSTAYGILQSFQEEGVVAKDSLTKKYTIGKEMMRLSKMVFKGQDLISIARPFLERLAELVNETVLLGVREYDVIKVIDVIEAKGDLKISSPIGTKLSMTAGAVGKIFLSAMSNEDVVAYLKEKGLPHYTESSITDVDAFIEEIEKTRKMGYSLDIGEYLKGIRAVATLIRQDDTPIGAVWFVGFSNSMIDERLHHIIRNLKHTADQISARLSFSLQVDRE</sequence>
<dbReference type="InterPro" id="IPR029016">
    <property type="entry name" value="GAF-like_dom_sf"/>
</dbReference>
<dbReference type="InterPro" id="IPR011991">
    <property type="entry name" value="ArsR-like_HTH"/>
</dbReference>
<protein>
    <submittedName>
        <fullName evidence="6">IclR family transcriptional regulator</fullName>
    </submittedName>
</protein>
<evidence type="ECO:0000259" key="4">
    <source>
        <dbReference type="PROSITE" id="PS51077"/>
    </source>
</evidence>
<dbReference type="InterPro" id="IPR014757">
    <property type="entry name" value="Tscrpt_reg_IclR_C"/>
</dbReference>